<feature type="transmembrane region" description="Helical" evidence="5">
    <location>
        <begin position="70"/>
        <end position="88"/>
    </location>
</feature>
<dbReference type="InterPro" id="IPR007269">
    <property type="entry name" value="ICMT_MeTrfase"/>
</dbReference>
<keyword evidence="6" id="KW-0489">Methyltransferase</keyword>
<dbReference type="GO" id="GO:0004671">
    <property type="term" value="F:protein C-terminal S-isoprenylcysteine carboxyl O-methyltransferase activity"/>
    <property type="evidence" value="ECO:0007669"/>
    <property type="project" value="InterPro"/>
</dbReference>
<reference evidence="6" key="1">
    <citation type="submission" date="2020-10" db="EMBL/GenBank/DDBJ databases">
        <title>Sequencing the genomes of 1000 actinobacteria strains.</title>
        <authorList>
            <person name="Klenk H.-P."/>
        </authorList>
    </citation>
    <scope>NUCLEOTIDE SEQUENCE</scope>
    <source>
        <strain evidence="6">DSM 45354</strain>
    </source>
</reference>
<gene>
    <name evidence="6" type="ORF">HEB94_004051</name>
</gene>
<protein>
    <submittedName>
        <fullName evidence="6">Methyltransferase</fullName>
    </submittedName>
</protein>
<evidence type="ECO:0000313" key="7">
    <source>
        <dbReference type="Proteomes" id="UP000638648"/>
    </source>
</evidence>
<keyword evidence="4 5" id="KW-0472">Membrane</keyword>
<evidence type="ECO:0000313" key="6">
    <source>
        <dbReference type="EMBL" id="MBE1607203.1"/>
    </source>
</evidence>
<keyword evidence="2 5" id="KW-0812">Transmembrane</keyword>
<evidence type="ECO:0000256" key="1">
    <source>
        <dbReference type="ARBA" id="ARBA00004141"/>
    </source>
</evidence>
<dbReference type="EMBL" id="JADBEM010000001">
    <property type="protein sequence ID" value="MBE1607203.1"/>
    <property type="molecule type" value="Genomic_DNA"/>
</dbReference>
<organism evidence="6 7">
    <name type="scientific">Actinopolymorpha pittospori</name>
    <dbReference type="NCBI Taxonomy" id="648752"/>
    <lineage>
        <taxon>Bacteria</taxon>
        <taxon>Bacillati</taxon>
        <taxon>Actinomycetota</taxon>
        <taxon>Actinomycetes</taxon>
        <taxon>Propionibacteriales</taxon>
        <taxon>Actinopolymorphaceae</taxon>
        <taxon>Actinopolymorpha</taxon>
    </lineage>
</organism>
<keyword evidence="6" id="KW-0808">Transferase</keyword>
<evidence type="ECO:0000256" key="2">
    <source>
        <dbReference type="ARBA" id="ARBA00022692"/>
    </source>
</evidence>
<dbReference type="Pfam" id="PF04140">
    <property type="entry name" value="ICMT"/>
    <property type="match status" value="1"/>
</dbReference>
<dbReference type="GO" id="GO:0016020">
    <property type="term" value="C:membrane"/>
    <property type="evidence" value="ECO:0007669"/>
    <property type="project" value="UniProtKB-SubCell"/>
</dbReference>
<feature type="transmembrane region" description="Helical" evidence="5">
    <location>
        <begin position="43"/>
        <end position="63"/>
    </location>
</feature>
<dbReference type="GO" id="GO:0032259">
    <property type="term" value="P:methylation"/>
    <property type="evidence" value="ECO:0007669"/>
    <property type="project" value="UniProtKB-KW"/>
</dbReference>
<evidence type="ECO:0000256" key="5">
    <source>
        <dbReference type="SAM" id="Phobius"/>
    </source>
</evidence>
<sequence length="172" mass="18877">MIAYALLVVAVAAQRLVEALISRRNAAWSLQRGGVEFGRRHYPFLVVLHVGLLTGCLVEPLLAHRDFVPLIGWPMLGLLLAAQALRVWCISTLGPRWNFRVIVVPGLPRVRSGPYRYLSHPNYVAVVVEGLALPLIHSAWITATAFTVLNVAALSVRIRTEERALGLATATV</sequence>
<accession>A0A927RKX7</accession>
<dbReference type="RefSeq" id="WP_192751187.1">
    <property type="nucleotide sequence ID" value="NZ_BAABJL010000121.1"/>
</dbReference>
<name>A0A927RKX7_9ACTN</name>
<evidence type="ECO:0000256" key="3">
    <source>
        <dbReference type="ARBA" id="ARBA00022989"/>
    </source>
</evidence>
<evidence type="ECO:0000256" key="4">
    <source>
        <dbReference type="ARBA" id="ARBA00023136"/>
    </source>
</evidence>
<dbReference type="Proteomes" id="UP000638648">
    <property type="component" value="Unassembled WGS sequence"/>
</dbReference>
<keyword evidence="7" id="KW-1185">Reference proteome</keyword>
<dbReference type="Gene3D" id="1.20.120.1630">
    <property type="match status" value="1"/>
</dbReference>
<keyword evidence="3 5" id="KW-1133">Transmembrane helix</keyword>
<proteinExistence type="predicted"/>
<comment type="caution">
    <text evidence="6">The sequence shown here is derived from an EMBL/GenBank/DDBJ whole genome shotgun (WGS) entry which is preliminary data.</text>
</comment>
<dbReference type="AlphaFoldDB" id="A0A927RKX7"/>
<comment type="subcellular location">
    <subcellularLocation>
        <location evidence="1">Membrane</location>
        <topology evidence="1">Multi-pass membrane protein</topology>
    </subcellularLocation>
</comment>